<keyword evidence="4 7" id="KW-0378">Hydrolase</keyword>
<dbReference type="KEGG" id="aym:YM304_04990"/>
<comment type="function">
    <text evidence="7">Modifies, by uridylylation and deuridylylation, the PII regulatory proteins (GlnB and homologs), in response to the nitrogen status of the cell that GlnD senses through the glutamine level. Under low glutamine levels, catalyzes the conversion of the PII proteins and UTP to PII-UMP and PPi, while under higher glutamine levels, GlnD hydrolyzes PII-UMP to PII and UMP (deuridylylation). Thus, controls uridylylation state and activity of the PII proteins, and plays an important role in the regulation of nitrogen metabolism.</text>
</comment>
<evidence type="ECO:0000256" key="4">
    <source>
        <dbReference type="ARBA" id="ARBA00022801"/>
    </source>
</evidence>
<dbReference type="InterPro" id="IPR043519">
    <property type="entry name" value="NT_sf"/>
</dbReference>
<dbReference type="SUPFAM" id="SSF81301">
    <property type="entry name" value="Nucleotidyltransferase"/>
    <property type="match status" value="1"/>
</dbReference>
<comment type="caution">
    <text evidence="7">Lacks conserved residue(s) required for the propagation of feature annotation.</text>
</comment>
<keyword evidence="2 7" id="KW-0548">Nucleotidyltransferase</keyword>
<organism evidence="10 11">
    <name type="scientific">Ilumatobacter coccineus (strain NBRC 103263 / KCTC 29153 / YM16-304)</name>
    <dbReference type="NCBI Taxonomy" id="1313172"/>
    <lineage>
        <taxon>Bacteria</taxon>
        <taxon>Bacillati</taxon>
        <taxon>Actinomycetota</taxon>
        <taxon>Acidimicrobiia</taxon>
        <taxon>Acidimicrobiales</taxon>
        <taxon>Ilumatobacteraceae</taxon>
        <taxon>Ilumatobacter</taxon>
    </lineage>
</organism>
<keyword evidence="5 7" id="KW-0460">Magnesium</keyword>
<keyword evidence="6 7" id="KW-0511">Multifunctional enzyme</keyword>
<dbReference type="SUPFAM" id="SSF109604">
    <property type="entry name" value="HD-domain/PDEase-like"/>
    <property type="match status" value="1"/>
</dbReference>
<dbReference type="CDD" id="cd05401">
    <property type="entry name" value="NT_GlnE_GlnD_like"/>
    <property type="match status" value="1"/>
</dbReference>
<dbReference type="InterPro" id="IPR013546">
    <property type="entry name" value="PII_UdlTrfase/GS_AdlTrfase"/>
</dbReference>
<dbReference type="PROSITE" id="PS51671">
    <property type="entry name" value="ACT"/>
    <property type="match status" value="2"/>
</dbReference>
<evidence type="ECO:0000256" key="7">
    <source>
        <dbReference type="HAMAP-Rule" id="MF_00277"/>
    </source>
</evidence>
<dbReference type="GO" id="GO:0008773">
    <property type="term" value="F:[protein-PII] uridylyltransferase activity"/>
    <property type="evidence" value="ECO:0007669"/>
    <property type="project" value="UniProtKB-UniRule"/>
</dbReference>
<dbReference type="Gene3D" id="1.10.3090.10">
    <property type="entry name" value="cca-adding enzyme, domain 2"/>
    <property type="match status" value="1"/>
</dbReference>
<protein>
    <recommendedName>
        <fullName evidence="7">Bifunctional uridylyltransferase/uridylyl-removing enzyme</fullName>
        <shortName evidence="7">UTase/UR</shortName>
    </recommendedName>
    <alternativeName>
        <fullName evidence="7">Bifunctional [protein-PII] modification enzyme</fullName>
    </alternativeName>
    <alternativeName>
        <fullName evidence="7">Bifunctional nitrogen sensor protein</fullName>
    </alternativeName>
    <domain>
        <recommendedName>
            <fullName evidence="7">[Protein-PII] uridylyltransferase</fullName>
            <shortName evidence="7">PII uridylyltransferase</shortName>
            <shortName evidence="7">UTase</shortName>
            <ecNumber evidence="7">2.7.7.59</ecNumber>
        </recommendedName>
    </domain>
    <domain>
        <recommendedName>
            <fullName evidence="7">[Protein-PII]-UMP uridylyl-removing enzyme</fullName>
            <shortName evidence="7">UR</shortName>
            <ecNumber evidence="7">3.1.4.-</ecNumber>
        </recommendedName>
    </domain>
</protein>
<dbReference type="EC" id="2.7.7.59" evidence="7"/>
<proteinExistence type="inferred from homology"/>
<dbReference type="Proteomes" id="UP000011863">
    <property type="component" value="Chromosome"/>
</dbReference>
<dbReference type="GO" id="GO:0006808">
    <property type="term" value="P:regulation of nitrogen utilization"/>
    <property type="evidence" value="ECO:0007669"/>
    <property type="project" value="UniProtKB-UniRule"/>
</dbReference>
<evidence type="ECO:0000256" key="1">
    <source>
        <dbReference type="ARBA" id="ARBA00022679"/>
    </source>
</evidence>
<dbReference type="PANTHER" id="PTHR47320:SF1">
    <property type="entry name" value="BIFUNCTIONAL URIDYLYLTRANSFERASE_URIDYLYL-REMOVING ENZYME"/>
    <property type="match status" value="1"/>
</dbReference>
<dbReference type="InterPro" id="IPR002912">
    <property type="entry name" value="ACT_dom"/>
</dbReference>
<comment type="catalytic activity">
    <reaction evidence="7">
        <text>[protein-PII]-L-tyrosine + UTP = [protein-PII]-uridylyl-L-tyrosine + diphosphate</text>
        <dbReference type="Rhea" id="RHEA:13673"/>
        <dbReference type="Rhea" id="RHEA-COMP:12147"/>
        <dbReference type="Rhea" id="RHEA-COMP:12148"/>
        <dbReference type="ChEBI" id="CHEBI:33019"/>
        <dbReference type="ChEBI" id="CHEBI:46398"/>
        <dbReference type="ChEBI" id="CHEBI:46858"/>
        <dbReference type="ChEBI" id="CHEBI:90602"/>
        <dbReference type="EC" id="2.7.7.59"/>
    </reaction>
</comment>
<dbReference type="InterPro" id="IPR010043">
    <property type="entry name" value="UTase/UR"/>
</dbReference>
<dbReference type="Pfam" id="PF03445">
    <property type="entry name" value="DUF294"/>
    <property type="match status" value="1"/>
</dbReference>
<dbReference type="GO" id="GO:0008081">
    <property type="term" value="F:phosphoric diester hydrolase activity"/>
    <property type="evidence" value="ECO:0007669"/>
    <property type="project" value="UniProtKB-UniRule"/>
</dbReference>
<reference evidence="10 11" key="1">
    <citation type="journal article" date="2013" name="Int. J. Syst. Evol. Microbiol.">
        <title>Ilumatobacter nonamiense sp. nov. and Ilumatobacter coccineum sp. nov., isolated from seashore sand.</title>
        <authorList>
            <person name="Matsumoto A."/>
            <person name="Kasai H."/>
            <person name="Matsuo Y."/>
            <person name="Shizuri Y."/>
            <person name="Ichikawa N."/>
            <person name="Fujita N."/>
            <person name="Omura S."/>
            <person name="Takahashi Y."/>
        </authorList>
    </citation>
    <scope>NUCLEOTIDE SEQUENCE [LARGE SCALE GENOMIC DNA]</scope>
    <source>
        <strain evidence="11">NBRC 103263 / KCTC 29153 / YM16-304</strain>
    </source>
</reference>
<dbReference type="HAMAP" id="MF_00277">
    <property type="entry name" value="PII_uridylyl_transf"/>
    <property type="match status" value="1"/>
</dbReference>
<name>A0A6C7E1S1_ILUCY</name>
<dbReference type="Pfam" id="PF08335">
    <property type="entry name" value="GlnD_UR_UTase"/>
    <property type="match status" value="1"/>
</dbReference>
<keyword evidence="11" id="KW-1185">Reference proteome</keyword>
<dbReference type="CDD" id="cd00077">
    <property type="entry name" value="HDc"/>
    <property type="match status" value="1"/>
</dbReference>
<dbReference type="NCBIfam" id="NF002895">
    <property type="entry name" value="PRK03381.1"/>
    <property type="match status" value="1"/>
</dbReference>
<dbReference type="EMBL" id="AP012057">
    <property type="protein sequence ID" value="BAN00813.1"/>
    <property type="molecule type" value="Genomic_DNA"/>
</dbReference>
<comment type="domain">
    <text evidence="7">Has four distinct domains: an N-terminal nucleotidyltransferase (NT) domain responsible for UTase activity, a central HD domain that encodes UR activity, and two C-terminal ACT domains that seem to have a role in glutamine sensing.</text>
</comment>
<keyword evidence="3" id="KW-0677">Repeat</keyword>
<feature type="domain" description="HD" evidence="9">
    <location>
        <begin position="415"/>
        <end position="522"/>
    </location>
</feature>
<dbReference type="EC" id="3.1.4.-" evidence="7"/>
<sequence length="772" mass="84817">MTPDGRADQLVAAADSGRPKAPNQGLDYCRALSRITDEWVVELFDAAIAAHPTKHRVALLAVGGYGRGELAPYSDLDLLLVHDCKARKVSNEIEPIASAIWYPLWDAGVKLGHAVRRVDEQLDLIDGDLDSATALLTARPLAGDVDIATEVIERGMKSWASNRSTYLGVLRGRMRERQANAADVAYRLEPDLKAGHGGLRDVQTVWWARASGLEVIEEDLVALDECYDMLQRARVALHQATGRPGEVMRLEDQDEIAKCGGWLDADAMMADVAAAGRTVSWLCDENWNRAVERDQVPDRQIASGIALQNGEIHLTEGADPVADPTLALKAAVAAARTECRIARSTLERLRDEVEPWPSIWPIGARNELVALLLEGHRAIRVLESLDQFELLSRFLPEWEPVRSKPQRNAYHRFTVDRHLWEAAANAAELVDRVGRPDLLVVGALFHDIGKGYPGDHTEVGMDMVRDIAPRIGFNGHDTDALVTMVEHHLLLPDVAMRRDLTDEATIDLVAGLVGSVEKLELLDALTEADSKATGPSAWGSWKEELVDELVSRTKHVLGGGRASEVTWRLFPDEATLAVMAKGEVDISRDGDLITIISPDSTGTFSQVAGVLSLHGLDVVTARAYSDEQGMAASQFRVVAPKAEIKWRSLKADLRKGMNYELAIEARLVERAKTYRRRRRTQADAPGPPRVKFIEGGSSNATVIEVQAVSKIGILHRITKALNEVGLDIRHATVQTIGMEVVDTFYVRTRAGGLVTRTSHRKEIQKALLHAVS</sequence>
<comment type="catalytic activity">
    <reaction evidence="7">
        <text>[protein-PII]-uridylyl-L-tyrosine + H2O = [protein-PII]-L-tyrosine + UMP + H(+)</text>
        <dbReference type="Rhea" id="RHEA:48600"/>
        <dbReference type="Rhea" id="RHEA-COMP:12147"/>
        <dbReference type="Rhea" id="RHEA-COMP:12148"/>
        <dbReference type="ChEBI" id="CHEBI:15377"/>
        <dbReference type="ChEBI" id="CHEBI:15378"/>
        <dbReference type="ChEBI" id="CHEBI:46858"/>
        <dbReference type="ChEBI" id="CHEBI:57865"/>
        <dbReference type="ChEBI" id="CHEBI:90602"/>
    </reaction>
</comment>
<dbReference type="PROSITE" id="PS51831">
    <property type="entry name" value="HD"/>
    <property type="match status" value="1"/>
</dbReference>
<dbReference type="PANTHER" id="PTHR47320">
    <property type="entry name" value="BIFUNCTIONAL URIDYLYLTRANSFERASE/URIDYLYL-REMOVING ENZYME"/>
    <property type="match status" value="1"/>
</dbReference>
<evidence type="ECO:0000256" key="3">
    <source>
        <dbReference type="ARBA" id="ARBA00022737"/>
    </source>
</evidence>
<dbReference type="RefSeq" id="WP_015440061.1">
    <property type="nucleotide sequence ID" value="NC_020520.1"/>
</dbReference>
<dbReference type="Pfam" id="PF01966">
    <property type="entry name" value="HD"/>
    <property type="match status" value="1"/>
</dbReference>
<comment type="similarity">
    <text evidence="7">Belongs to the GlnD family.</text>
</comment>
<evidence type="ECO:0000313" key="11">
    <source>
        <dbReference type="Proteomes" id="UP000011863"/>
    </source>
</evidence>
<feature type="domain" description="ACT" evidence="8">
    <location>
        <begin position="592"/>
        <end position="670"/>
    </location>
</feature>
<dbReference type="PIRSF" id="PIRSF006288">
    <property type="entry name" value="PII_uridyltransf"/>
    <property type="match status" value="1"/>
</dbReference>
<dbReference type="InterPro" id="IPR003607">
    <property type="entry name" value="HD/PDEase_dom"/>
</dbReference>
<dbReference type="SMART" id="SM00471">
    <property type="entry name" value="HDc"/>
    <property type="match status" value="1"/>
</dbReference>
<dbReference type="SUPFAM" id="SSF55021">
    <property type="entry name" value="ACT-like"/>
    <property type="match status" value="2"/>
</dbReference>
<comment type="activity regulation">
    <text evidence="7">Uridylyltransferase (UTase) activity is inhibited by glutamine, while glutamine activates uridylyl-removing (UR) activity.</text>
</comment>
<evidence type="ECO:0000313" key="10">
    <source>
        <dbReference type="EMBL" id="BAN00813.1"/>
    </source>
</evidence>
<gene>
    <name evidence="7 10" type="primary">glnD</name>
    <name evidence="10" type="ORF">YM304_04990</name>
</gene>
<dbReference type="Gene3D" id="3.30.460.10">
    <property type="entry name" value="Beta Polymerase, domain 2"/>
    <property type="match status" value="1"/>
</dbReference>
<dbReference type="AlphaFoldDB" id="A0A6C7E1S1"/>
<dbReference type="InterPro" id="IPR005105">
    <property type="entry name" value="GlnD_Uridyltrans_N"/>
</dbReference>
<evidence type="ECO:0000256" key="6">
    <source>
        <dbReference type="ARBA" id="ARBA00023268"/>
    </source>
</evidence>
<evidence type="ECO:0000259" key="9">
    <source>
        <dbReference type="PROSITE" id="PS51831"/>
    </source>
</evidence>
<dbReference type="InterPro" id="IPR006674">
    <property type="entry name" value="HD_domain"/>
</dbReference>
<evidence type="ECO:0000256" key="5">
    <source>
        <dbReference type="ARBA" id="ARBA00022842"/>
    </source>
</evidence>
<feature type="domain" description="ACT" evidence="8">
    <location>
        <begin position="702"/>
        <end position="772"/>
    </location>
</feature>
<evidence type="ECO:0000256" key="2">
    <source>
        <dbReference type="ARBA" id="ARBA00022695"/>
    </source>
</evidence>
<keyword evidence="1 7" id="KW-0808">Transferase</keyword>
<dbReference type="InterPro" id="IPR045865">
    <property type="entry name" value="ACT-like_dom_sf"/>
</dbReference>
<accession>A0A6C7E1S1</accession>
<dbReference type="SUPFAM" id="SSF81593">
    <property type="entry name" value="Nucleotidyltransferase substrate binding subunit/domain"/>
    <property type="match status" value="1"/>
</dbReference>
<dbReference type="OrthoDB" id="9758038at2"/>
<dbReference type="CDD" id="cd04899">
    <property type="entry name" value="ACT_ACR-UUR-like_2"/>
    <property type="match status" value="1"/>
</dbReference>
<comment type="cofactor">
    <cofactor evidence="7">
        <name>Mg(2+)</name>
        <dbReference type="ChEBI" id="CHEBI:18420"/>
    </cofactor>
</comment>
<feature type="region of interest" description="Uridylyltransferase" evidence="7">
    <location>
        <begin position="1"/>
        <end position="300"/>
    </location>
</feature>
<evidence type="ECO:0000259" key="8">
    <source>
        <dbReference type="PROSITE" id="PS51671"/>
    </source>
</evidence>